<reference evidence="7" key="1">
    <citation type="submission" date="2022-02" db="EMBL/GenBank/DDBJ databases">
        <title>Atlantic sturgeon de novo genome assembly.</title>
        <authorList>
            <person name="Stock M."/>
            <person name="Klopp C."/>
            <person name="Guiguen Y."/>
            <person name="Cabau C."/>
            <person name="Parinello H."/>
            <person name="Santidrian Yebra-Pimentel E."/>
            <person name="Kuhl H."/>
            <person name="Dirks R.P."/>
            <person name="Guessner J."/>
            <person name="Wuertz S."/>
            <person name="Du K."/>
            <person name="Schartl M."/>
        </authorList>
    </citation>
    <scope>NUCLEOTIDE SEQUENCE</scope>
    <source>
        <strain evidence="7">STURGEONOMICS-FGT-2020</strain>
        <tissue evidence="7">Whole blood</tissue>
    </source>
</reference>
<evidence type="ECO:0000256" key="5">
    <source>
        <dbReference type="SAM" id="SignalP"/>
    </source>
</evidence>
<dbReference type="Proteomes" id="UP001230051">
    <property type="component" value="Unassembled WGS sequence"/>
</dbReference>
<dbReference type="PANTHER" id="PTHR12080">
    <property type="entry name" value="SIGNALING LYMPHOCYTIC ACTIVATION MOLECULE"/>
    <property type="match status" value="1"/>
</dbReference>
<dbReference type="InterPro" id="IPR015631">
    <property type="entry name" value="CD2/SLAM_rcpt"/>
</dbReference>
<keyword evidence="3" id="KW-0472">Membrane</keyword>
<evidence type="ECO:0000259" key="6">
    <source>
        <dbReference type="PROSITE" id="PS50835"/>
    </source>
</evidence>
<feature type="signal peptide" evidence="5">
    <location>
        <begin position="1"/>
        <end position="21"/>
    </location>
</feature>
<dbReference type="GO" id="GO:0016020">
    <property type="term" value="C:membrane"/>
    <property type="evidence" value="ECO:0007669"/>
    <property type="project" value="UniProtKB-SubCell"/>
</dbReference>
<organism evidence="7 8">
    <name type="scientific">Acipenser oxyrinchus oxyrinchus</name>
    <dbReference type="NCBI Taxonomy" id="40147"/>
    <lineage>
        <taxon>Eukaryota</taxon>
        <taxon>Metazoa</taxon>
        <taxon>Chordata</taxon>
        <taxon>Craniata</taxon>
        <taxon>Vertebrata</taxon>
        <taxon>Euteleostomi</taxon>
        <taxon>Actinopterygii</taxon>
        <taxon>Chondrostei</taxon>
        <taxon>Acipenseriformes</taxon>
        <taxon>Acipenseridae</taxon>
        <taxon>Acipenser</taxon>
    </lineage>
</organism>
<accession>A0AAD8FPK5</accession>
<dbReference type="InterPro" id="IPR036179">
    <property type="entry name" value="Ig-like_dom_sf"/>
</dbReference>
<keyword evidence="2 5" id="KW-0732">Signal</keyword>
<dbReference type="InterPro" id="IPR007110">
    <property type="entry name" value="Ig-like_dom"/>
</dbReference>
<evidence type="ECO:0000313" key="7">
    <source>
        <dbReference type="EMBL" id="KAK1150633.1"/>
    </source>
</evidence>
<keyword evidence="4" id="KW-0325">Glycoprotein</keyword>
<gene>
    <name evidence="7" type="ORF">AOXY_G33658</name>
</gene>
<comment type="caution">
    <text evidence="7">The sequence shown here is derived from an EMBL/GenBank/DDBJ whole genome shotgun (WGS) entry which is preliminary data.</text>
</comment>
<dbReference type="PANTHER" id="PTHR12080:SF55">
    <property type="entry name" value="LYMPHOCYTE FUNCTION-ASSOCIATED ANTIGEN 3"/>
    <property type="match status" value="1"/>
</dbReference>
<dbReference type="InterPro" id="IPR013783">
    <property type="entry name" value="Ig-like_fold"/>
</dbReference>
<feature type="domain" description="Ig-like" evidence="6">
    <location>
        <begin position="132"/>
        <end position="193"/>
    </location>
</feature>
<dbReference type="PROSITE" id="PS50835">
    <property type="entry name" value="IG_LIKE"/>
    <property type="match status" value="1"/>
</dbReference>
<keyword evidence="8" id="KW-1185">Reference proteome</keyword>
<name>A0AAD8FPK5_ACIOX</name>
<dbReference type="SUPFAM" id="SSF48726">
    <property type="entry name" value="Immunoglobulin"/>
    <property type="match status" value="1"/>
</dbReference>
<sequence>MSDFIYLFIYLFIHLGLPCQADIPVDGILNGAVILPPCVIDGVPKRITWSILNNDTYIATIISGSTKVDLRTEFKDRLDLNASNGSLKIKNLQRKDGMNYKVNIISSTKQCNEVVNLQIIERVQIQKIPESGECQFTLKCLVPNHSHFNYVWNRADDPSVRGSTLEVDIRLKKKQSFTCVASNNVTTSTATVTEHCSNTANVDWK</sequence>
<dbReference type="Gene3D" id="2.60.40.10">
    <property type="entry name" value="Immunoglobulins"/>
    <property type="match status" value="2"/>
</dbReference>
<dbReference type="EMBL" id="JAGXEW010000057">
    <property type="protein sequence ID" value="KAK1150633.1"/>
    <property type="molecule type" value="Genomic_DNA"/>
</dbReference>
<evidence type="ECO:0000313" key="8">
    <source>
        <dbReference type="Proteomes" id="UP001230051"/>
    </source>
</evidence>
<evidence type="ECO:0000256" key="4">
    <source>
        <dbReference type="ARBA" id="ARBA00023180"/>
    </source>
</evidence>
<comment type="subcellular location">
    <subcellularLocation>
        <location evidence="1">Membrane</location>
    </subcellularLocation>
</comment>
<evidence type="ECO:0000256" key="1">
    <source>
        <dbReference type="ARBA" id="ARBA00004370"/>
    </source>
</evidence>
<evidence type="ECO:0000256" key="2">
    <source>
        <dbReference type="ARBA" id="ARBA00022729"/>
    </source>
</evidence>
<feature type="chain" id="PRO_5042186615" description="Ig-like domain-containing protein" evidence="5">
    <location>
        <begin position="22"/>
        <end position="205"/>
    </location>
</feature>
<proteinExistence type="predicted"/>
<protein>
    <recommendedName>
        <fullName evidence="6">Ig-like domain-containing protein</fullName>
    </recommendedName>
</protein>
<dbReference type="AlphaFoldDB" id="A0AAD8FPK5"/>
<evidence type="ECO:0000256" key="3">
    <source>
        <dbReference type="ARBA" id="ARBA00023136"/>
    </source>
</evidence>